<keyword evidence="2" id="KW-1185">Reference proteome</keyword>
<sequence>MPPRPSELVVVRQLHLPVNIGWSSLFESRTIALGSGIFHNHTFLSSNIPRHVFVIERTQHTPLIACGESSDVVHHQKQCHRRSSPSLRRSLYLTHQATSRRLIFLTSHYAFWPRSD</sequence>
<dbReference type="AlphaFoldDB" id="A0A8X6PTZ2"/>
<reference evidence="1" key="1">
    <citation type="submission" date="2020-08" db="EMBL/GenBank/DDBJ databases">
        <title>Multicomponent nature underlies the extraordinary mechanical properties of spider dragline silk.</title>
        <authorList>
            <person name="Kono N."/>
            <person name="Nakamura H."/>
            <person name="Mori M."/>
            <person name="Yoshida Y."/>
            <person name="Ohtoshi R."/>
            <person name="Malay A.D."/>
            <person name="Moran D.A.P."/>
            <person name="Tomita M."/>
            <person name="Numata K."/>
            <person name="Arakawa K."/>
        </authorList>
    </citation>
    <scope>NUCLEOTIDE SEQUENCE</scope>
</reference>
<evidence type="ECO:0000313" key="2">
    <source>
        <dbReference type="Proteomes" id="UP000887013"/>
    </source>
</evidence>
<dbReference type="Proteomes" id="UP000887013">
    <property type="component" value="Unassembled WGS sequence"/>
</dbReference>
<organism evidence="1 2">
    <name type="scientific">Nephila pilipes</name>
    <name type="common">Giant wood spider</name>
    <name type="synonym">Nephila maculata</name>
    <dbReference type="NCBI Taxonomy" id="299642"/>
    <lineage>
        <taxon>Eukaryota</taxon>
        <taxon>Metazoa</taxon>
        <taxon>Ecdysozoa</taxon>
        <taxon>Arthropoda</taxon>
        <taxon>Chelicerata</taxon>
        <taxon>Arachnida</taxon>
        <taxon>Araneae</taxon>
        <taxon>Araneomorphae</taxon>
        <taxon>Entelegynae</taxon>
        <taxon>Araneoidea</taxon>
        <taxon>Nephilidae</taxon>
        <taxon>Nephila</taxon>
    </lineage>
</organism>
<proteinExistence type="predicted"/>
<evidence type="ECO:0000313" key="1">
    <source>
        <dbReference type="EMBL" id="GFT88802.1"/>
    </source>
</evidence>
<accession>A0A8X6PTZ2</accession>
<name>A0A8X6PTZ2_NEPPI</name>
<gene>
    <name evidence="1" type="ORF">NPIL_150221</name>
</gene>
<protein>
    <submittedName>
        <fullName evidence="1">Uncharacterized protein</fullName>
    </submittedName>
</protein>
<comment type="caution">
    <text evidence="1">The sequence shown here is derived from an EMBL/GenBank/DDBJ whole genome shotgun (WGS) entry which is preliminary data.</text>
</comment>
<dbReference type="EMBL" id="BMAW01073682">
    <property type="protein sequence ID" value="GFT88802.1"/>
    <property type="molecule type" value="Genomic_DNA"/>
</dbReference>